<evidence type="ECO:0000256" key="2">
    <source>
        <dbReference type="ARBA" id="ARBA00007441"/>
    </source>
</evidence>
<protein>
    <submittedName>
        <fullName evidence="7">Pyridoxal phosphate-dependent aminotransferase</fullName>
    </submittedName>
</protein>
<sequence length="59" mass="6721">SDDSMNFCQELLKRYGVAVVPGIGFGSEGYFRFSYAADIVTIREGIRRIEKFVRELQQG</sequence>
<dbReference type="PANTHER" id="PTHR46383">
    <property type="entry name" value="ASPARTATE AMINOTRANSFERASE"/>
    <property type="match status" value="1"/>
</dbReference>
<accession>A0A7V2WLH8</accession>
<dbReference type="SUPFAM" id="SSF53383">
    <property type="entry name" value="PLP-dependent transferases"/>
    <property type="match status" value="1"/>
</dbReference>
<dbReference type="Proteomes" id="UP000885722">
    <property type="component" value="Unassembled WGS sequence"/>
</dbReference>
<dbReference type="InterPro" id="IPR004839">
    <property type="entry name" value="Aminotransferase_I/II_large"/>
</dbReference>
<comment type="caution">
    <text evidence="7">The sequence shown here is derived from an EMBL/GenBank/DDBJ whole genome shotgun (WGS) entry which is preliminary data.</text>
</comment>
<dbReference type="InterPro" id="IPR015424">
    <property type="entry name" value="PyrdxlP-dep_Trfase"/>
</dbReference>
<evidence type="ECO:0000256" key="1">
    <source>
        <dbReference type="ARBA" id="ARBA00001933"/>
    </source>
</evidence>
<dbReference type="Gene3D" id="3.90.1150.10">
    <property type="entry name" value="Aspartate Aminotransferase, domain 1"/>
    <property type="match status" value="1"/>
</dbReference>
<dbReference type="PANTHER" id="PTHR46383:SF1">
    <property type="entry name" value="ASPARTATE AMINOTRANSFERASE"/>
    <property type="match status" value="1"/>
</dbReference>
<dbReference type="EMBL" id="DRNO01000197">
    <property type="protein sequence ID" value="HFC03810.1"/>
    <property type="molecule type" value="Genomic_DNA"/>
</dbReference>
<keyword evidence="5" id="KW-0663">Pyridoxal phosphate</keyword>
<evidence type="ECO:0000259" key="6">
    <source>
        <dbReference type="Pfam" id="PF00155"/>
    </source>
</evidence>
<gene>
    <name evidence="7" type="ORF">ENJ74_02945</name>
</gene>
<organism evidence="7">
    <name type="scientific">Nitratifractor salsuginis</name>
    <dbReference type="NCBI Taxonomy" id="269261"/>
    <lineage>
        <taxon>Bacteria</taxon>
        <taxon>Pseudomonadati</taxon>
        <taxon>Campylobacterota</taxon>
        <taxon>Epsilonproteobacteria</taxon>
        <taxon>Campylobacterales</taxon>
        <taxon>Sulfurovaceae</taxon>
        <taxon>Nitratifractor</taxon>
    </lineage>
</organism>
<evidence type="ECO:0000313" key="7">
    <source>
        <dbReference type="EMBL" id="HFC03810.1"/>
    </source>
</evidence>
<keyword evidence="4" id="KW-0808">Transferase</keyword>
<dbReference type="GO" id="GO:0030170">
    <property type="term" value="F:pyridoxal phosphate binding"/>
    <property type="evidence" value="ECO:0007669"/>
    <property type="project" value="InterPro"/>
</dbReference>
<dbReference type="InterPro" id="IPR050596">
    <property type="entry name" value="AspAT/PAT-like"/>
</dbReference>
<reference evidence="7" key="1">
    <citation type="journal article" date="2020" name="mSystems">
        <title>Genome- and Community-Level Interaction Insights into Carbon Utilization and Element Cycling Functions of Hydrothermarchaeota in Hydrothermal Sediment.</title>
        <authorList>
            <person name="Zhou Z."/>
            <person name="Liu Y."/>
            <person name="Xu W."/>
            <person name="Pan J."/>
            <person name="Luo Z.H."/>
            <person name="Li M."/>
        </authorList>
    </citation>
    <scope>NUCLEOTIDE SEQUENCE [LARGE SCALE GENOMIC DNA]</scope>
    <source>
        <strain evidence="7">HyVt-513</strain>
    </source>
</reference>
<feature type="domain" description="Aminotransferase class I/classII large" evidence="6">
    <location>
        <begin position="4"/>
        <end position="49"/>
    </location>
</feature>
<evidence type="ECO:0000256" key="5">
    <source>
        <dbReference type="ARBA" id="ARBA00022898"/>
    </source>
</evidence>
<name>A0A7V2WLH8_9BACT</name>
<proteinExistence type="inferred from homology"/>
<dbReference type="Pfam" id="PF00155">
    <property type="entry name" value="Aminotran_1_2"/>
    <property type="match status" value="1"/>
</dbReference>
<dbReference type="AlphaFoldDB" id="A0A7V2WLH8"/>
<evidence type="ECO:0000256" key="4">
    <source>
        <dbReference type="ARBA" id="ARBA00022679"/>
    </source>
</evidence>
<dbReference type="GO" id="GO:0006520">
    <property type="term" value="P:amino acid metabolic process"/>
    <property type="evidence" value="ECO:0007669"/>
    <property type="project" value="InterPro"/>
</dbReference>
<dbReference type="InterPro" id="IPR015422">
    <property type="entry name" value="PyrdxlP-dep_Trfase_small"/>
</dbReference>
<feature type="non-terminal residue" evidence="7">
    <location>
        <position position="1"/>
    </location>
</feature>
<dbReference type="GO" id="GO:0008483">
    <property type="term" value="F:transaminase activity"/>
    <property type="evidence" value="ECO:0007669"/>
    <property type="project" value="UniProtKB-KW"/>
</dbReference>
<comment type="cofactor">
    <cofactor evidence="1">
        <name>pyridoxal 5'-phosphate</name>
        <dbReference type="ChEBI" id="CHEBI:597326"/>
    </cofactor>
</comment>
<comment type="similarity">
    <text evidence="2">Belongs to the class-I pyridoxal-phosphate-dependent aminotransferase family.</text>
</comment>
<evidence type="ECO:0000256" key="3">
    <source>
        <dbReference type="ARBA" id="ARBA00022576"/>
    </source>
</evidence>
<keyword evidence="3 7" id="KW-0032">Aminotransferase</keyword>